<protein>
    <recommendedName>
        <fullName evidence="4 5">N5-carboxyaminoimidazole ribonucleotide synthase</fullName>
        <shortName evidence="4 5">N5-CAIR synthase</shortName>
        <ecNumber evidence="4 5">6.3.4.18</ecNumber>
    </recommendedName>
    <alternativeName>
        <fullName evidence="4 5">5-(carboxyamino)imidazole ribonucleotide synthetase</fullName>
    </alternativeName>
</protein>
<dbReference type="EMBL" id="BAABJM010000008">
    <property type="protein sequence ID" value="GAA5067992.1"/>
    <property type="molecule type" value="Genomic_DNA"/>
</dbReference>
<feature type="binding site" evidence="4">
    <location>
        <position position="111"/>
    </location>
    <ligand>
        <name>ATP</name>
        <dbReference type="ChEBI" id="CHEBI:30616"/>
    </ligand>
</feature>
<reference evidence="8" key="1">
    <citation type="journal article" date="2019" name="Int. J. Syst. Evol. Microbiol.">
        <title>The Global Catalogue of Microorganisms (GCM) 10K type strain sequencing project: providing services to taxonomists for standard genome sequencing and annotation.</title>
        <authorList>
            <consortium name="The Broad Institute Genomics Platform"/>
            <consortium name="The Broad Institute Genome Sequencing Center for Infectious Disease"/>
            <person name="Wu L."/>
            <person name="Ma J."/>
        </authorList>
    </citation>
    <scope>NUCLEOTIDE SEQUENCE [LARGE SCALE GENOMIC DNA]</scope>
    <source>
        <strain evidence="8">JCM 18298</strain>
    </source>
</reference>
<evidence type="ECO:0000256" key="5">
    <source>
        <dbReference type="RuleBase" id="RU361200"/>
    </source>
</evidence>
<comment type="function">
    <text evidence="4">Catalyzes the ATP-dependent conversion of 5-aminoimidazole ribonucleotide (AIR) and HCO(3)(-) to N5-carboxyaminoimidazole ribonucleotide (N5-CAIR).</text>
</comment>
<dbReference type="Pfam" id="PF02222">
    <property type="entry name" value="ATP-grasp"/>
    <property type="match status" value="1"/>
</dbReference>
<dbReference type="InterPro" id="IPR011054">
    <property type="entry name" value="Rudment_hybrid_motif"/>
</dbReference>
<dbReference type="Proteomes" id="UP001500603">
    <property type="component" value="Unassembled WGS sequence"/>
</dbReference>
<sequence length="400" mass="43044">MSVRSFDPSSMPTVAMVGGGQLARMTHQAAIALGQRLRVLAADLDDPAAQVTPDVVLGSHTDLAALRKVAIGSHALTFDHEHVPTEHLEALVAEGVNVQPPPQALVYAQDKLAMRRRLSELGVPVPAFAPVATVADAVAFGVEHEWRVVLKAVRGGYDGRGVWMPESEEVAAAIVKEQLEQGVSLLVEAKVDLRRELSAMVARSPFGQAATWPVVETVQRAGQCAVVIAPAPELSDDLATEAETLALNLARELGAVGAMAVELFETRDGALLVNELAMRPHNSGHWGMDGARTGQFEQHVRAVLDYPLGSTEPLAPVVVMANILGAPSAPEMSMDERLHHLFARLPEAKVHLYGKGERKDRKIGHVNVLGADVAVVREQAERAAHWMSHAIWTDGWDPHE</sequence>
<comment type="pathway">
    <text evidence="4 5">Purine metabolism; IMP biosynthesis via de novo pathway; 5-amino-1-(5-phospho-D-ribosyl)imidazole-4-carboxylate from 5-amino-1-(5-phospho-D-ribosyl)imidazole (N5-CAIR route): step 1/2.</text>
</comment>
<feature type="binding site" evidence="4">
    <location>
        <position position="196"/>
    </location>
    <ligand>
        <name>ATP</name>
        <dbReference type="ChEBI" id="CHEBI:30616"/>
    </ligand>
</feature>
<dbReference type="PANTHER" id="PTHR11609:SF5">
    <property type="entry name" value="PHOSPHORIBOSYLAMINOIMIDAZOLE CARBOXYLASE"/>
    <property type="match status" value="1"/>
</dbReference>
<keyword evidence="4 5" id="KW-0436">Ligase</keyword>
<keyword evidence="8" id="KW-1185">Reference proteome</keyword>
<dbReference type="Pfam" id="PF17769">
    <property type="entry name" value="PurK_C"/>
    <property type="match status" value="1"/>
</dbReference>
<dbReference type="InterPro" id="IPR003135">
    <property type="entry name" value="ATP-grasp_carboxylate-amine"/>
</dbReference>
<feature type="binding site" evidence="4">
    <location>
        <begin position="188"/>
        <end position="191"/>
    </location>
    <ligand>
        <name>ATP</name>
        <dbReference type="ChEBI" id="CHEBI:30616"/>
    </ligand>
</feature>
<evidence type="ECO:0000313" key="7">
    <source>
        <dbReference type="EMBL" id="GAA5067992.1"/>
    </source>
</evidence>
<keyword evidence="3 4" id="KW-0067">ATP-binding</keyword>
<keyword evidence="2 4" id="KW-0658">Purine biosynthesis</keyword>
<comment type="subunit">
    <text evidence="4 5">Homodimer.</text>
</comment>
<evidence type="ECO:0000256" key="4">
    <source>
        <dbReference type="HAMAP-Rule" id="MF_01928"/>
    </source>
</evidence>
<dbReference type="Gene3D" id="3.40.50.20">
    <property type="match status" value="1"/>
</dbReference>
<comment type="similarity">
    <text evidence="4 5">Belongs to the PurK/PurT family.</text>
</comment>
<dbReference type="SUPFAM" id="SSF52440">
    <property type="entry name" value="PreATP-grasp domain"/>
    <property type="match status" value="1"/>
</dbReference>
<dbReference type="HAMAP" id="MF_01928">
    <property type="entry name" value="PurK"/>
    <property type="match status" value="1"/>
</dbReference>
<dbReference type="SUPFAM" id="SSF51246">
    <property type="entry name" value="Rudiment single hybrid motif"/>
    <property type="match status" value="1"/>
</dbReference>
<evidence type="ECO:0000256" key="3">
    <source>
        <dbReference type="ARBA" id="ARBA00022840"/>
    </source>
</evidence>
<comment type="caution">
    <text evidence="4">Lacks conserved residue(s) required for the propagation of feature annotation.</text>
</comment>
<dbReference type="NCBIfam" id="NF004679">
    <property type="entry name" value="PRK06019.1-5"/>
    <property type="match status" value="1"/>
</dbReference>
<dbReference type="InterPro" id="IPR011761">
    <property type="entry name" value="ATP-grasp"/>
</dbReference>
<comment type="function">
    <text evidence="5">Catalyzes the ATP-dependent conversion of 5-aminoimidazole ribonucleotide (AIR) and HCO(3)- to N5-carboxyaminoimidazole ribonucleotide (N5-CAIR).</text>
</comment>
<dbReference type="InterPro" id="IPR013815">
    <property type="entry name" value="ATP_grasp_subdomain_1"/>
</dbReference>
<comment type="catalytic activity">
    <reaction evidence="4 5">
        <text>5-amino-1-(5-phospho-beta-D-ribosyl)imidazole + hydrogencarbonate + ATP = 5-carboxyamino-1-(5-phospho-D-ribosyl)imidazole + ADP + phosphate + 2 H(+)</text>
        <dbReference type="Rhea" id="RHEA:19317"/>
        <dbReference type="ChEBI" id="CHEBI:15378"/>
        <dbReference type="ChEBI" id="CHEBI:17544"/>
        <dbReference type="ChEBI" id="CHEBI:30616"/>
        <dbReference type="ChEBI" id="CHEBI:43474"/>
        <dbReference type="ChEBI" id="CHEBI:58730"/>
        <dbReference type="ChEBI" id="CHEBI:137981"/>
        <dbReference type="ChEBI" id="CHEBI:456216"/>
        <dbReference type="EC" id="6.3.4.18"/>
    </reaction>
</comment>
<feature type="domain" description="ATP-grasp" evidence="6">
    <location>
        <begin position="115"/>
        <end position="304"/>
    </location>
</feature>
<organism evidence="7 8">
    <name type="scientific">Nocardia callitridis</name>
    <dbReference type="NCBI Taxonomy" id="648753"/>
    <lineage>
        <taxon>Bacteria</taxon>
        <taxon>Bacillati</taxon>
        <taxon>Actinomycetota</taxon>
        <taxon>Actinomycetes</taxon>
        <taxon>Mycobacteriales</taxon>
        <taxon>Nocardiaceae</taxon>
        <taxon>Nocardia</taxon>
    </lineage>
</organism>
<dbReference type="InterPro" id="IPR005875">
    <property type="entry name" value="PurK"/>
</dbReference>
<dbReference type="EC" id="6.3.4.18" evidence="4 5"/>
<dbReference type="NCBIfam" id="TIGR01161">
    <property type="entry name" value="purK"/>
    <property type="match status" value="1"/>
</dbReference>
<dbReference type="NCBIfam" id="NF004680">
    <property type="entry name" value="PRK06019.1-6"/>
    <property type="match status" value="1"/>
</dbReference>
<keyword evidence="1 4" id="KW-0547">Nucleotide-binding</keyword>
<proteinExistence type="inferred from homology"/>
<dbReference type="InterPro" id="IPR040686">
    <property type="entry name" value="PurK_C"/>
</dbReference>
<dbReference type="InterPro" id="IPR016185">
    <property type="entry name" value="PreATP-grasp_dom_sf"/>
</dbReference>
<dbReference type="PANTHER" id="PTHR11609">
    <property type="entry name" value="PURINE BIOSYNTHESIS PROTEIN 6/7, PUR6/7"/>
    <property type="match status" value="1"/>
</dbReference>
<dbReference type="PROSITE" id="PS50975">
    <property type="entry name" value="ATP_GRASP"/>
    <property type="match status" value="1"/>
</dbReference>
<gene>
    <name evidence="4 5" type="primary">purK</name>
    <name evidence="7" type="ORF">GCM10023318_57900</name>
</gene>
<feature type="binding site" evidence="4">
    <location>
        <position position="151"/>
    </location>
    <ligand>
        <name>ATP</name>
        <dbReference type="ChEBI" id="CHEBI:30616"/>
    </ligand>
</feature>
<dbReference type="SUPFAM" id="SSF56059">
    <property type="entry name" value="Glutathione synthetase ATP-binding domain-like"/>
    <property type="match status" value="1"/>
</dbReference>
<feature type="binding site" evidence="4">
    <location>
        <begin position="274"/>
        <end position="275"/>
    </location>
    <ligand>
        <name>ATP</name>
        <dbReference type="ChEBI" id="CHEBI:30616"/>
    </ligand>
</feature>
<evidence type="ECO:0000256" key="2">
    <source>
        <dbReference type="ARBA" id="ARBA00022755"/>
    </source>
</evidence>
<dbReference type="Gene3D" id="3.30.1490.20">
    <property type="entry name" value="ATP-grasp fold, A domain"/>
    <property type="match status" value="1"/>
</dbReference>
<name>A0ABP9KYE2_9NOCA</name>
<evidence type="ECO:0000259" key="6">
    <source>
        <dbReference type="PROSITE" id="PS50975"/>
    </source>
</evidence>
<evidence type="ECO:0000313" key="8">
    <source>
        <dbReference type="Proteomes" id="UP001500603"/>
    </source>
</evidence>
<accession>A0ABP9KYE2</accession>
<dbReference type="InterPro" id="IPR054350">
    <property type="entry name" value="PurT/PurK_preATP-grasp"/>
</dbReference>
<dbReference type="Gene3D" id="3.30.470.20">
    <property type="entry name" value="ATP-grasp fold, B domain"/>
    <property type="match status" value="1"/>
</dbReference>
<dbReference type="Pfam" id="PF22660">
    <property type="entry name" value="RS_preATP-grasp-like"/>
    <property type="match status" value="1"/>
</dbReference>
<comment type="caution">
    <text evidence="7">The sequence shown here is derived from an EMBL/GenBank/DDBJ whole genome shotgun (WGS) entry which is preliminary data.</text>
</comment>
<evidence type="ECO:0000256" key="1">
    <source>
        <dbReference type="ARBA" id="ARBA00022741"/>
    </source>
</evidence>